<dbReference type="InterPro" id="IPR036412">
    <property type="entry name" value="HAD-like_sf"/>
</dbReference>
<dbReference type="Pfam" id="PF00702">
    <property type="entry name" value="Hydrolase"/>
    <property type="match status" value="1"/>
</dbReference>
<dbReference type="GO" id="GO:0006281">
    <property type="term" value="P:DNA repair"/>
    <property type="evidence" value="ECO:0007669"/>
    <property type="project" value="TreeGrafter"/>
</dbReference>
<keyword evidence="2" id="KW-1185">Reference proteome</keyword>
<dbReference type="SFLD" id="SFLDG01129">
    <property type="entry name" value="C1.5:_HAD__Beta-PGM__Phosphata"/>
    <property type="match status" value="1"/>
</dbReference>
<dbReference type="SFLD" id="SFLDS00003">
    <property type="entry name" value="Haloacid_Dehalogenase"/>
    <property type="match status" value="1"/>
</dbReference>
<dbReference type="CDD" id="cd01427">
    <property type="entry name" value="HAD_like"/>
    <property type="match status" value="1"/>
</dbReference>
<dbReference type="PANTHER" id="PTHR43434">
    <property type="entry name" value="PHOSPHOGLYCOLATE PHOSPHATASE"/>
    <property type="match status" value="1"/>
</dbReference>
<dbReference type="NCBIfam" id="TIGR01549">
    <property type="entry name" value="HAD-SF-IA-v1"/>
    <property type="match status" value="1"/>
</dbReference>
<dbReference type="OrthoDB" id="269227at2759"/>
<dbReference type="InterPro" id="IPR023214">
    <property type="entry name" value="HAD_sf"/>
</dbReference>
<sequence>MSYSNNGVKLIIFDKDGTLLDFHKMWLPYATTTVRLLEASTKMRVGPAIYKTLGVDPVAGKVSMGALAEKTLIGIREDISLTLQSFGILPIEADAIVQGCVPEASPGEMAPVCDLPKLFGTLKSMGIKIAVCTADSRPATMEQMNKLGVAEYLDDVVCGSDVGIVPKPSPHCAITICKRLNVGFKETLMVGDTIADLKMGRVAGLRASVAVMTGVGTRETLAEYSDYFLDDISGLPQLISKTMAEDTKRG</sequence>
<dbReference type="Gene3D" id="3.40.50.1000">
    <property type="entry name" value="HAD superfamily/HAD-like"/>
    <property type="match status" value="1"/>
</dbReference>
<organism evidence="1 2">
    <name type="scientific">Caenorhabditis bovis</name>
    <dbReference type="NCBI Taxonomy" id="2654633"/>
    <lineage>
        <taxon>Eukaryota</taxon>
        <taxon>Metazoa</taxon>
        <taxon>Ecdysozoa</taxon>
        <taxon>Nematoda</taxon>
        <taxon>Chromadorea</taxon>
        <taxon>Rhabditida</taxon>
        <taxon>Rhabditina</taxon>
        <taxon>Rhabditomorpha</taxon>
        <taxon>Rhabditoidea</taxon>
        <taxon>Rhabditidae</taxon>
        <taxon>Peloderinae</taxon>
        <taxon>Caenorhabditis</taxon>
    </lineage>
</organism>
<reference evidence="1 2" key="1">
    <citation type="submission" date="2020-04" db="EMBL/GenBank/DDBJ databases">
        <authorList>
            <person name="Laetsch R D."/>
            <person name="Stevens L."/>
            <person name="Kumar S."/>
            <person name="Blaxter L. M."/>
        </authorList>
    </citation>
    <scope>NUCLEOTIDE SEQUENCE [LARGE SCALE GENOMIC DNA]</scope>
</reference>
<dbReference type="Proteomes" id="UP000494206">
    <property type="component" value="Unassembled WGS sequence"/>
</dbReference>
<dbReference type="GO" id="GO:0008967">
    <property type="term" value="F:phosphoglycolate phosphatase activity"/>
    <property type="evidence" value="ECO:0007669"/>
    <property type="project" value="TreeGrafter"/>
</dbReference>
<evidence type="ECO:0000313" key="1">
    <source>
        <dbReference type="EMBL" id="CAB3408348.1"/>
    </source>
</evidence>
<evidence type="ECO:0008006" key="3">
    <source>
        <dbReference type="Google" id="ProtNLM"/>
    </source>
</evidence>
<dbReference type="AlphaFoldDB" id="A0A8S1F2W4"/>
<evidence type="ECO:0000313" key="2">
    <source>
        <dbReference type="Proteomes" id="UP000494206"/>
    </source>
</evidence>
<protein>
    <recommendedName>
        <fullName evidence="3">HAD family hydrolase</fullName>
    </recommendedName>
</protein>
<dbReference type="SUPFAM" id="SSF56784">
    <property type="entry name" value="HAD-like"/>
    <property type="match status" value="1"/>
</dbReference>
<accession>A0A8S1F2W4</accession>
<gene>
    <name evidence="1" type="ORF">CBOVIS_LOCUS10136</name>
</gene>
<name>A0A8S1F2W4_9PELO</name>
<comment type="caution">
    <text evidence="1">The sequence shown here is derived from an EMBL/GenBank/DDBJ whole genome shotgun (WGS) entry which is preliminary data.</text>
</comment>
<dbReference type="InterPro" id="IPR050155">
    <property type="entry name" value="HAD-like_hydrolase_sf"/>
</dbReference>
<proteinExistence type="predicted"/>
<dbReference type="PANTHER" id="PTHR43434:SF22">
    <property type="entry name" value="PHOSPHOGLYCOLATE PHOSPHATASE"/>
    <property type="match status" value="1"/>
</dbReference>
<dbReference type="EMBL" id="CADEPM010000007">
    <property type="protein sequence ID" value="CAB3408348.1"/>
    <property type="molecule type" value="Genomic_DNA"/>
</dbReference>
<dbReference type="InterPro" id="IPR006439">
    <property type="entry name" value="HAD-SF_hydro_IA"/>
</dbReference>